<dbReference type="PANTHER" id="PTHR33048">
    <property type="entry name" value="PTH11-LIKE INTEGRAL MEMBRANE PROTEIN (AFU_ORTHOLOGUE AFUA_5G11245)"/>
    <property type="match status" value="1"/>
</dbReference>
<dbReference type="Proteomes" id="UP000193144">
    <property type="component" value="Unassembled WGS sequence"/>
</dbReference>
<evidence type="ECO:0000256" key="5">
    <source>
        <dbReference type="ARBA" id="ARBA00038359"/>
    </source>
</evidence>
<dbReference type="PANTHER" id="PTHR33048:SF47">
    <property type="entry name" value="INTEGRAL MEMBRANE PROTEIN-RELATED"/>
    <property type="match status" value="1"/>
</dbReference>
<evidence type="ECO:0000256" key="1">
    <source>
        <dbReference type="ARBA" id="ARBA00004141"/>
    </source>
</evidence>
<evidence type="ECO:0000256" key="4">
    <source>
        <dbReference type="ARBA" id="ARBA00023136"/>
    </source>
</evidence>
<dbReference type="AlphaFoldDB" id="A0A1Y2A9R1"/>
<dbReference type="OrthoDB" id="444631at2759"/>
<feature type="region of interest" description="Disordered" evidence="6">
    <location>
        <begin position="224"/>
        <end position="249"/>
    </location>
</feature>
<comment type="caution">
    <text evidence="9">The sequence shown here is derived from an EMBL/GenBank/DDBJ whole genome shotgun (WGS) entry which is preliminary data.</text>
</comment>
<evidence type="ECO:0000256" key="3">
    <source>
        <dbReference type="ARBA" id="ARBA00022989"/>
    </source>
</evidence>
<dbReference type="InterPro" id="IPR049326">
    <property type="entry name" value="Rhodopsin_dom_fungi"/>
</dbReference>
<evidence type="ECO:0000313" key="10">
    <source>
        <dbReference type="Proteomes" id="UP000193144"/>
    </source>
</evidence>
<feature type="transmembrane region" description="Helical" evidence="7">
    <location>
        <begin position="35"/>
        <end position="61"/>
    </location>
</feature>
<comment type="subcellular location">
    <subcellularLocation>
        <location evidence="1">Membrane</location>
        <topology evidence="1">Multi-pass membrane protein</topology>
    </subcellularLocation>
</comment>
<reference evidence="9 10" key="1">
    <citation type="submission" date="2016-07" db="EMBL/GenBank/DDBJ databases">
        <title>Pervasive Adenine N6-methylation of Active Genes in Fungi.</title>
        <authorList>
            <consortium name="DOE Joint Genome Institute"/>
            <person name="Mondo S.J."/>
            <person name="Dannebaum R.O."/>
            <person name="Kuo R.C."/>
            <person name="Labutti K."/>
            <person name="Haridas S."/>
            <person name="Kuo A."/>
            <person name="Salamov A."/>
            <person name="Ahrendt S.R."/>
            <person name="Lipzen A."/>
            <person name="Sullivan W."/>
            <person name="Andreopoulos W.B."/>
            <person name="Clum A."/>
            <person name="Lindquist E."/>
            <person name="Daum C."/>
            <person name="Ramamoorthy G.K."/>
            <person name="Gryganskyi A."/>
            <person name="Culley D."/>
            <person name="Magnuson J.K."/>
            <person name="James T.Y."/>
            <person name="O'Malley M.A."/>
            <person name="Stajich J.E."/>
            <person name="Spatafora J.W."/>
            <person name="Visel A."/>
            <person name="Grigoriev I.V."/>
        </authorList>
    </citation>
    <scope>NUCLEOTIDE SEQUENCE [LARGE SCALE GENOMIC DNA]</scope>
    <source>
        <strain evidence="9 10">CBS 115471</strain>
    </source>
</reference>
<evidence type="ECO:0000313" key="9">
    <source>
        <dbReference type="EMBL" id="ORY19184.1"/>
    </source>
</evidence>
<proteinExistence type="inferred from homology"/>
<name>A0A1Y2A9R1_9PLEO</name>
<keyword evidence="10" id="KW-1185">Reference proteome</keyword>
<accession>A0A1Y2A9R1</accession>
<evidence type="ECO:0000256" key="2">
    <source>
        <dbReference type="ARBA" id="ARBA00022692"/>
    </source>
</evidence>
<gene>
    <name evidence="9" type="ORF">BCR34DRAFT_552696</name>
</gene>
<evidence type="ECO:0000259" key="8">
    <source>
        <dbReference type="Pfam" id="PF20684"/>
    </source>
</evidence>
<feature type="transmembrane region" description="Helical" evidence="7">
    <location>
        <begin position="85"/>
        <end position="107"/>
    </location>
</feature>
<dbReference type="InterPro" id="IPR052337">
    <property type="entry name" value="SAT4-like"/>
</dbReference>
<protein>
    <recommendedName>
        <fullName evidence="8">Rhodopsin domain-containing protein</fullName>
    </recommendedName>
</protein>
<evidence type="ECO:0000256" key="6">
    <source>
        <dbReference type="SAM" id="MobiDB-lite"/>
    </source>
</evidence>
<organism evidence="9 10">
    <name type="scientific">Clohesyomyces aquaticus</name>
    <dbReference type="NCBI Taxonomy" id="1231657"/>
    <lineage>
        <taxon>Eukaryota</taxon>
        <taxon>Fungi</taxon>
        <taxon>Dikarya</taxon>
        <taxon>Ascomycota</taxon>
        <taxon>Pezizomycotina</taxon>
        <taxon>Dothideomycetes</taxon>
        <taxon>Pleosporomycetidae</taxon>
        <taxon>Pleosporales</taxon>
        <taxon>Lindgomycetaceae</taxon>
        <taxon>Clohesyomyces</taxon>
    </lineage>
</organism>
<feature type="domain" description="Rhodopsin" evidence="8">
    <location>
        <begin position="4"/>
        <end position="182"/>
    </location>
</feature>
<keyword evidence="2 7" id="KW-0812">Transmembrane</keyword>
<keyword evidence="4 7" id="KW-0472">Membrane</keyword>
<sequence length="249" mass="26913">MMKLVFAQSIFYQACIHVVKSSIIIQYFRIFSSNTIILIACHILLFLVMGAATWGILGVVFMCLPVRKYWDIAIPGTCMDPHDHFLSSASIGIVLDFAIWVLPMPVIGRMQLPGRQKAWLMAVFGLGGFVCATSVLRLVLVWTAAEAGNVTKSGTAAVIWSSVEINVAIICASLLAMKPLFVRLFPRLMVATPTSYGETRQLRADSMGWRGLLGLGLSRGGAEGENSLASPVGTSVGSRDQGSWAGRST</sequence>
<feature type="transmembrane region" description="Helical" evidence="7">
    <location>
        <begin position="119"/>
        <end position="145"/>
    </location>
</feature>
<comment type="similarity">
    <text evidence="5">Belongs to the SAT4 family.</text>
</comment>
<dbReference type="STRING" id="1231657.A0A1Y2A9R1"/>
<feature type="transmembrane region" description="Helical" evidence="7">
    <location>
        <begin position="157"/>
        <end position="177"/>
    </location>
</feature>
<dbReference type="Pfam" id="PF20684">
    <property type="entry name" value="Fung_rhodopsin"/>
    <property type="match status" value="1"/>
</dbReference>
<dbReference type="GO" id="GO:0016020">
    <property type="term" value="C:membrane"/>
    <property type="evidence" value="ECO:0007669"/>
    <property type="project" value="UniProtKB-SubCell"/>
</dbReference>
<feature type="compositionally biased region" description="Polar residues" evidence="6">
    <location>
        <begin position="227"/>
        <end position="249"/>
    </location>
</feature>
<feature type="transmembrane region" description="Helical" evidence="7">
    <location>
        <begin position="6"/>
        <end position="28"/>
    </location>
</feature>
<evidence type="ECO:0000256" key="7">
    <source>
        <dbReference type="SAM" id="Phobius"/>
    </source>
</evidence>
<dbReference type="EMBL" id="MCFA01000003">
    <property type="protein sequence ID" value="ORY19184.1"/>
    <property type="molecule type" value="Genomic_DNA"/>
</dbReference>
<keyword evidence="3 7" id="KW-1133">Transmembrane helix</keyword>